<reference evidence="9 10" key="1">
    <citation type="submission" date="2017-04" db="EMBL/GenBank/DDBJ databases">
        <title>Kefir bacterial isolates.</title>
        <authorList>
            <person name="Kim Y."/>
            <person name="Blasche S."/>
            <person name="Patil K.R."/>
        </authorList>
    </citation>
    <scope>NUCLEOTIDE SEQUENCE [LARGE SCALE GENOMIC DNA]</scope>
    <source>
        <strain evidence="9 10">KR</strain>
    </source>
</reference>
<evidence type="ECO:0000256" key="6">
    <source>
        <dbReference type="RuleBase" id="RU003330"/>
    </source>
</evidence>
<evidence type="ECO:0000256" key="4">
    <source>
        <dbReference type="ARBA" id="ARBA00022777"/>
    </source>
</evidence>
<dbReference type="CDD" id="cd01428">
    <property type="entry name" value="ADK"/>
    <property type="match status" value="1"/>
</dbReference>
<dbReference type="OrthoDB" id="9805030at2"/>
<evidence type="ECO:0000256" key="3">
    <source>
        <dbReference type="ARBA" id="ARBA00022741"/>
    </source>
</evidence>
<feature type="binding site" evidence="5">
    <location>
        <position position="36"/>
    </location>
    <ligand>
        <name>AMP</name>
        <dbReference type="ChEBI" id="CHEBI:456215"/>
    </ligand>
</feature>
<feature type="binding site" evidence="5">
    <location>
        <begin position="10"/>
        <end position="15"/>
    </location>
    <ligand>
        <name>ATP</name>
        <dbReference type="ChEBI" id="CHEBI:30616"/>
    </ligand>
</feature>
<feature type="binding site" evidence="5">
    <location>
        <position position="153"/>
    </location>
    <ligand>
        <name>Zn(2+)</name>
        <dbReference type="ChEBI" id="CHEBI:29105"/>
        <note>structural</note>
    </ligand>
</feature>
<organism evidence="9 10">
    <name type="scientific">Acetobacter fabarum</name>
    <dbReference type="NCBI Taxonomy" id="483199"/>
    <lineage>
        <taxon>Bacteria</taxon>
        <taxon>Pseudomonadati</taxon>
        <taxon>Pseudomonadota</taxon>
        <taxon>Alphaproteobacteria</taxon>
        <taxon>Acetobacterales</taxon>
        <taxon>Acetobacteraceae</taxon>
        <taxon>Acetobacter</taxon>
    </lineage>
</organism>
<dbReference type="SUPFAM" id="SSF57774">
    <property type="entry name" value="Microbial and mitochondrial ADK, insert 'zinc finger' domain"/>
    <property type="match status" value="1"/>
</dbReference>
<dbReference type="PROSITE" id="PS00113">
    <property type="entry name" value="ADENYLATE_KINASE"/>
    <property type="match status" value="1"/>
</dbReference>
<dbReference type="GO" id="GO:0005524">
    <property type="term" value="F:ATP binding"/>
    <property type="evidence" value="ECO:0007669"/>
    <property type="project" value="UniProtKB-UniRule"/>
</dbReference>
<accession>A0A269Y1I6</accession>
<dbReference type="PRINTS" id="PR00094">
    <property type="entry name" value="ADENYLTKNASE"/>
</dbReference>
<feature type="binding site" evidence="5">
    <location>
        <position position="150"/>
    </location>
    <ligand>
        <name>Zn(2+)</name>
        <dbReference type="ChEBI" id="CHEBI:29105"/>
        <note>structural</note>
    </ligand>
</feature>
<feature type="binding site" evidence="5">
    <location>
        <position position="133"/>
    </location>
    <ligand>
        <name>Zn(2+)</name>
        <dbReference type="ChEBI" id="CHEBI:29105"/>
        <note>structural</note>
    </ligand>
</feature>
<dbReference type="GO" id="GO:0044209">
    <property type="term" value="P:AMP salvage"/>
    <property type="evidence" value="ECO:0007669"/>
    <property type="project" value="UniProtKB-UniRule"/>
</dbReference>
<comment type="catalytic activity">
    <reaction evidence="5 7">
        <text>AMP + ATP = 2 ADP</text>
        <dbReference type="Rhea" id="RHEA:12973"/>
        <dbReference type="ChEBI" id="CHEBI:30616"/>
        <dbReference type="ChEBI" id="CHEBI:456215"/>
        <dbReference type="ChEBI" id="CHEBI:456216"/>
        <dbReference type="EC" id="2.7.4.3"/>
    </reaction>
</comment>
<dbReference type="EMBL" id="NCXK01000001">
    <property type="protein sequence ID" value="PAK79412.1"/>
    <property type="molecule type" value="Genomic_DNA"/>
</dbReference>
<sequence>MNIIFLGPPGAGKGTQSKLLEERHGLIQISTGDMLRAEVARGSEVGNQAKALMVAGKLVPDALIIAMLKDRIAQPDCQNGFILDGFPRTLGQAEELDAMLAADGKSIDVVLFLDVNEEILADRISGRFTCAQCGQTYNEASNPPVKEGECDSCGSHEFKRRADDKRETVVERLKEYRNLTAPILPFYEKTGRLRKVNGMLSTAEVTAEIEAALKDSGVITKK</sequence>
<evidence type="ECO:0000256" key="7">
    <source>
        <dbReference type="RuleBase" id="RU003331"/>
    </source>
</evidence>
<dbReference type="NCBIfam" id="TIGR01351">
    <property type="entry name" value="adk"/>
    <property type="match status" value="1"/>
</dbReference>
<comment type="caution">
    <text evidence="5">Lacks conserved residue(s) required for the propagation of feature annotation.</text>
</comment>
<keyword evidence="5 7" id="KW-0067">ATP-binding</keyword>
<evidence type="ECO:0000313" key="9">
    <source>
        <dbReference type="EMBL" id="PAK79412.1"/>
    </source>
</evidence>
<keyword evidence="2 5" id="KW-0545">Nucleotide biosynthesis</keyword>
<feature type="binding site" evidence="5">
    <location>
        <position position="130"/>
    </location>
    <ligand>
        <name>Zn(2+)</name>
        <dbReference type="ChEBI" id="CHEBI:29105"/>
        <note>structural</note>
    </ligand>
</feature>
<dbReference type="EC" id="2.7.4.3" evidence="5 7"/>
<dbReference type="InterPro" id="IPR006259">
    <property type="entry name" value="Adenyl_kin_sub"/>
</dbReference>
<evidence type="ECO:0000256" key="1">
    <source>
        <dbReference type="ARBA" id="ARBA00022679"/>
    </source>
</evidence>
<dbReference type="Pfam" id="PF05191">
    <property type="entry name" value="ADK_lid"/>
    <property type="match status" value="1"/>
</dbReference>
<keyword evidence="4 5" id="KW-0418">Kinase</keyword>
<comment type="caution">
    <text evidence="9">The sequence shown here is derived from an EMBL/GenBank/DDBJ whole genome shotgun (WGS) entry which is preliminary data.</text>
</comment>
<keyword evidence="3 5" id="KW-0547">Nucleotide-binding</keyword>
<comment type="pathway">
    <text evidence="5">Purine metabolism; AMP biosynthesis via salvage pathway; AMP from ADP: step 1/1.</text>
</comment>
<dbReference type="InterPro" id="IPR036193">
    <property type="entry name" value="ADK_active_lid_dom_sf"/>
</dbReference>
<feature type="domain" description="Adenylate kinase active site lid" evidence="8">
    <location>
        <begin position="127"/>
        <end position="163"/>
    </location>
</feature>
<evidence type="ECO:0000313" key="10">
    <source>
        <dbReference type="Proteomes" id="UP000216151"/>
    </source>
</evidence>
<dbReference type="GO" id="GO:0008270">
    <property type="term" value="F:zinc ion binding"/>
    <property type="evidence" value="ECO:0007669"/>
    <property type="project" value="UniProtKB-UniRule"/>
</dbReference>
<comment type="domain">
    <text evidence="5">Consists of three domains, a large central CORE domain and two small peripheral domains, NMPbind and LID, which undergo movements during catalysis. The LID domain closes over the site of phosphoryl transfer upon ATP binding. Assembling and dissambling the active center during each catalytic cycle provides an effective means to prevent ATP hydrolysis. Some bacteria have evolved a zinc-coordinating structure that stabilizes the LID domain.</text>
</comment>
<dbReference type="AlphaFoldDB" id="A0A269Y1I6"/>
<gene>
    <name evidence="5" type="primary">adk</name>
    <name evidence="9" type="ORF">B8X00_01540</name>
</gene>
<keyword evidence="5" id="KW-0963">Cytoplasm</keyword>
<dbReference type="Proteomes" id="UP000216151">
    <property type="component" value="Unassembled WGS sequence"/>
</dbReference>
<evidence type="ECO:0000259" key="8">
    <source>
        <dbReference type="Pfam" id="PF05191"/>
    </source>
</evidence>
<dbReference type="InterPro" id="IPR007862">
    <property type="entry name" value="Adenylate_kinase_lid-dom"/>
</dbReference>
<dbReference type="NCBIfam" id="NF001381">
    <property type="entry name" value="PRK00279.1-3"/>
    <property type="match status" value="1"/>
</dbReference>
<dbReference type="NCBIfam" id="NF011100">
    <property type="entry name" value="PRK14527.1"/>
    <property type="match status" value="1"/>
</dbReference>
<feature type="binding site" evidence="5">
    <location>
        <position position="172"/>
    </location>
    <ligand>
        <name>AMP</name>
        <dbReference type="ChEBI" id="CHEBI:456215"/>
    </ligand>
</feature>
<comment type="similarity">
    <text evidence="5 6">Belongs to the adenylate kinase family.</text>
</comment>
<keyword evidence="1 5" id="KW-0808">Transferase</keyword>
<dbReference type="GO" id="GO:0005737">
    <property type="term" value="C:cytoplasm"/>
    <property type="evidence" value="ECO:0007669"/>
    <property type="project" value="UniProtKB-SubCell"/>
</dbReference>
<evidence type="ECO:0000256" key="5">
    <source>
        <dbReference type="HAMAP-Rule" id="MF_00235"/>
    </source>
</evidence>
<comment type="function">
    <text evidence="5">Catalyzes the reversible transfer of the terminal phosphate group between ATP and AMP. Plays an important role in cellular energy homeostasis and in adenine nucleotide metabolism.</text>
</comment>
<keyword evidence="5" id="KW-0862">Zinc</keyword>
<feature type="region of interest" description="NMP" evidence="5">
    <location>
        <begin position="30"/>
        <end position="59"/>
    </location>
</feature>
<feature type="binding site" evidence="5">
    <location>
        <position position="31"/>
    </location>
    <ligand>
        <name>AMP</name>
        <dbReference type="ChEBI" id="CHEBI:456215"/>
    </ligand>
</feature>
<proteinExistence type="inferred from homology"/>
<dbReference type="FunFam" id="3.40.50.300:FF:000106">
    <property type="entry name" value="Adenylate kinase mitochondrial"/>
    <property type="match status" value="1"/>
</dbReference>
<dbReference type="SUPFAM" id="SSF52540">
    <property type="entry name" value="P-loop containing nucleoside triphosphate hydrolases"/>
    <property type="match status" value="1"/>
</dbReference>
<name>A0A269Y1I6_9PROT</name>
<dbReference type="InterPro" id="IPR000850">
    <property type="entry name" value="Adenylat/UMP-CMP_kin"/>
</dbReference>
<dbReference type="UniPathway" id="UPA00588">
    <property type="reaction ID" value="UER00649"/>
</dbReference>
<evidence type="ECO:0000256" key="2">
    <source>
        <dbReference type="ARBA" id="ARBA00022727"/>
    </source>
</evidence>
<dbReference type="NCBIfam" id="NF001380">
    <property type="entry name" value="PRK00279.1-2"/>
    <property type="match status" value="1"/>
</dbReference>
<feature type="binding site" evidence="5">
    <location>
        <position position="200"/>
    </location>
    <ligand>
        <name>ATP</name>
        <dbReference type="ChEBI" id="CHEBI:30616"/>
    </ligand>
</feature>
<keyword evidence="10" id="KW-1185">Reference proteome</keyword>
<feature type="binding site" evidence="5">
    <location>
        <position position="161"/>
    </location>
    <ligand>
        <name>AMP</name>
        <dbReference type="ChEBI" id="CHEBI:456215"/>
    </ligand>
</feature>
<dbReference type="GO" id="GO:0004017">
    <property type="term" value="F:AMP kinase activity"/>
    <property type="evidence" value="ECO:0007669"/>
    <property type="project" value="UniProtKB-UniRule"/>
</dbReference>
<feature type="binding site" evidence="5">
    <location>
        <begin position="85"/>
        <end position="88"/>
    </location>
    <ligand>
        <name>AMP</name>
        <dbReference type="ChEBI" id="CHEBI:456215"/>
    </ligand>
</feature>
<keyword evidence="5" id="KW-0479">Metal-binding</keyword>
<feature type="binding site" evidence="5">
    <location>
        <position position="92"/>
    </location>
    <ligand>
        <name>AMP</name>
        <dbReference type="ChEBI" id="CHEBI:456215"/>
    </ligand>
</feature>
<comment type="subunit">
    <text evidence="5 7">Monomer.</text>
</comment>
<dbReference type="HAMAP" id="MF_00235">
    <property type="entry name" value="Adenylate_kinase_Adk"/>
    <property type="match status" value="1"/>
</dbReference>
<feature type="binding site" evidence="5">
    <location>
        <begin position="57"/>
        <end position="59"/>
    </location>
    <ligand>
        <name>AMP</name>
        <dbReference type="ChEBI" id="CHEBI:456215"/>
    </ligand>
</feature>
<dbReference type="InterPro" id="IPR027417">
    <property type="entry name" value="P-loop_NTPase"/>
</dbReference>
<dbReference type="PANTHER" id="PTHR23359">
    <property type="entry name" value="NUCLEOTIDE KINASE"/>
    <property type="match status" value="1"/>
</dbReference>
<dbReference type="Gene3D" id="3.40.50.300">
    <property type="entry name" value="P-loop containing nucleotide triphosphate hydrolases"/>
    <property type="match status" value="1"/>
</dbReference>
<comment type="subcellular location">
    <subcellularLocation>
        <location evidence="5 7">Cytoplasm</location>
    </subcellularLocation>
</comment>
<protein>
    <recommendedName>
        <fullName evidence="5 7">Adenylate kinase</fullName>
        <shortName evidence="5">AK</shortName>
        <ecNumber evidence="5 7">2.7.4.3</ecNumber>
    </recommendedName>
    <alternativeName>
        <fullName evidence="5">ATP-AMP transphosphorylase</fullName>
    </alternativeName>
    <alternativeName>
        <fullName evidence="5">ATP:AMP phosphotransferase</fullName>
    </alternativeName>
    <alternativeName>
        <fullName evidence="5">Adenylate monophosphate kinase</fullName>
    </alternativeName>
</protein>
<feature type="binding site" evidence="5">
    <location>
        <position position="127"/>
    </location>
    <ligand>
        <name>ATP</name>
        <dbReference type="ChEBI" id="CHEBI:30616"/>
    </ligand>
</feature>
<dbReference type="GeneID" id="91558180"/>
<dbReference type="InterPro" id="IPR033690">
    <property type="entry name" value="Adenylat_kinase_CS"/>
</dbReference>
<dbReference type="RefSeq" id="WP_086647138.1">
    <property type="nucleotide sequence ID" value="NZ_JAKVNI010000001.1"/>
</dbReference>
<feature type="binding site" evidence="5">
    <location>
        <begin position="136"/>
        <end position="137"/>
    </location>
    <ligand>
        <name>ATP</name>
        <dbReference type="ChEBI" id="CHEBI:30616"/>
    </ligand>
</feature>
<dbReference type="Pfam" id="PF00406">
    <property type="entry name" value="ADK"/>
    <property type="match status" value="1"/>
</dbReference>